<dbReference type="PIRSF" id="PIRSF007138">
    <property type="entry name" value="FIG1"/>
    <property type="match status" value="1"/>
</dbReference>
<dbReference type="GO" id="GO:0000747">
    <property type="term" value="P:conjugation with cellular fusion"/>
    <property type="evidence" value="ECO:0007669"/>
    <property type="project" value="TreeGrafter"/>
</dbReference>
<dbReference type="GO" id="GO:0016020">
    <property type="term" value="C:membrane"/>
    <property type="evidence" value="ECO:0007669"/>
    <property type="project" value="InterPro"/>
</dbReference>
<dbReference type="InterPro" id="IPR033481">
    <property type="entry name" value="Dni1/Fig1"/>
</dbReference>
<dbReference type="OrthoDB" id="4089394at2759"/>
<reference evidence="2" key="1">
    <citation type="journal article" date="2021" name="Open Biol.">
        <title>Shared evolutionary footprints suggest mitochondrial oxidative damage underlies multiple complex I losses in fungi.</title>
        <authorList>
            <person name="Schikora-Tamarit M.A."/>
            <person name="Marcet-Houben M."/>
            <person name="Nosek J."/>
            <person name="Gabaldon T."/>
        </authorList>
    </citation>
    <scope>NUCLEOTIDE SEQUENCE</scope>
    <source>
        <strain evidence="2">CBS2887</strain>
    </source>
</reference>
<dbReference type="InterPro" id="IPR016509">
    <property type="entry name" value="Fig1"/>
</dbReference>
<keyword evidence="1" id="KW-1133">Transmembrane helix</keyword>
<accession>A0A9P8TF96</accession>
<feature type="transmembrane region" description="Helical" evidence="1">
    <location>
        <begin position="146"/>
        <end position="167"/>
    </location>
</feature>
<dbReference type="PANTHER" id="PTHR28092">
    <property type="entry name" value="FACTOR-INDUCED GENE 1 PROTEIN"/>
    <property type="match status" value="1"/>
</dbReference>
<dbReference type="PANTHER" id="PTHR28092:SF1">
    <property type="entry name" value="FACTOR-INDUCED GENE 1 PROTEIN"/>
    <property type="match status" value="1"/>
</dbReference>
<dbReference type="AlphaFoldDB" id="A0A9P8TF96"/>
<gene>
    <name evidence="2" type="ORF">WICPIJ_009166</name>
</gene>
<feature type="transmembrane region" description="Helical" evidence="1">
    <location>
        <begin position="230"/>
        <end position="248"/>
    </location>
</feature>
<dbReference type="Pfam" id="PF12351">
    <property type="entry name" value="Fig1"/>
    <property type="match status" value="1"/>
</dbReference>
<dbReference type="GO" id="GO:0043332">
    <property type="term" value="C:mating projection tip"/>
    <property type="evidence" value="ECO:0007669"/>
    <property type="project" value="TreeGrafter"/>
</dbReference>
<evidence type="ECO:0000256" key="1">
    <source>
        <dbReference type="SAM" id="Phobius"/>
    </source>
</evidence>
<name>A0A9P8TF96_WICPI</name>
<sequence>MFFSVKLLFTLLKRTPSLLVTIFLFISVFLLSFLLLGCFKVPSTYSSVYLVKYQFNQTNPMYSLIAKSFTESNSTVAYDKLTVKANYLYVCMQLNSTLNCQSRTNVLHYKDLTEVKLYTTSSSSTPNTINPIVLASKFSTDIIHPYLLIITIILAIGLFLMVLYGCVPSLPYKTKITKINLVLSLILTLFSGLTAIWGHISSKSGKELVEIASMNIIQAHIGKKAQALHWTPFSFFVLVNLMLVWLYVREVKGILKGNETAMGKA</sequence>
<keyword evidence="3" id="KW-1185">Reference proteome</keyword>
<evidence type="ECO:0000313" key="3">
    <source>
        <dbReference type="Proteomes" id="UP000774326"/>
    </source>
</evidence>
<keyword evidence="1" id="KW-0472">Membrane</keyword>
<dbReference type="Proteomes" id="UP000774326">
    <property type="component" value="Unassembled WGS sequence"/>
</dbReference>
<proteinExistence type="predicted"/>
<organism evidence="2 3">
    <name type="scientific">Wickerhamomyces pijperi</name>
    <name type="common">Yeast</name>
    <name type="synonym">Pichia pijperi</name>
    <dbReference type="NCBI Taxonomy" id="599730"/>
    <lineage>
        <taxon>Eukaryota</taxon>
        <taxon>Fungi</taxon>
        <taxon>Dikarya</taxon>
        <taxon>Ascomycota</taxon>
        <taxon>Saccharomycotina</taxon>
        <taxon>Saccharomycetes</taxon>
        <taxon>Phaffomycetales</taxon>
        <taxon>Wickerhamomycetaceae</taxon>
        <taxon>Wickerhamomyces</taxon>
    </lineage>
</organism>
<feature type="transmembrane region" description="Helical" evidence="1">
    <location>
        <begin position="179"/>
        <end position="200"/>
    </location>
</feature>
<reference evidence="2" key="2">
    <citation type="submission" date="2021-01" db="EMBL/GenBank/DDBJ databases">
        <authorList>
            <person name="Schikora-Tamarit M.A."/>
        </authorList>
    </citation>
    <scope>NUCLEOTIDE SEQUENCE</scope>
    <source>
        <strain evidence="2">CBS2887</strain>
    </source>
</reference>
<comment type="caution">
    <text evidence="2">The sequence shown here is derived from an EMBL/GenBank/DDBJ whole genome shotgun (WGS) entry which is preliminary data.</text>
</comment>
<protein>
    <submittedName>
        <fullName evidence="2">Uncharacterized protein</fullName>
    </submittedName>
</protein>
<evidence type="ECO:0000313" key="2">
    <source>
        <dbReference type="EMBL" id="KAH3676206.1"/>
    </source>
</evidence>
<keyword evidence="1" id="KW-0812">Transmembrane</keyword>
<dbReference type="EMBL" id="JAEUBG010005308">
    <property type="protein sequence ID" value="KAH3676206.1"/>
    <property type="molecule type" value="Genomic_DNA"/>
</dbReference>